<dbReference type="RefSeq" id="WP_274267044.1">
    <property type="nucleotide sequence ID" value="NZ_CP117880.1"/>
</dbReference>
<gene>
    <name evidence="4" type="ORF">PQ465_18715</name>
</gene>
<feature type="domain" description="DUF3823" evidence="3">
    <location>
        <begin position="123"/>
        <end position="217"/>
    </location>
</feature>
<dbReference type="InterPro" id="IPR024278">
    <property type="entry name" value="DUF3823_N"/>
</dbReference>
<feature type="signal peptide" evidence="1">
    <location>
        <begin position="1"/>
        <end position="19"/>
    </location>
</feature>
<evidence type="ECO:0000259" key="3">
    <source>
        <dbReference type="Pfam" id="PF18003"/>
    </source>
</evidence>
<dbReference type="Pfam" id="PF12866">
    <property type="entry name" value="DUF3823"/>
    <property type="match status" value="1"/>
</dbReference>
<evidence type="ECO:0000259" key="2">
    <source>
        <dbReference type="Pfam" id="PF12866"/>
    </source>
</evidence>
<feature type="chain" id="PRO_5045465976" evidence="1">
    <location>
        <begin position="20"/>
        <end position="224"/>
    </location>
</feature>
<dbReference type="InterPro" id="IPR041186">
    <property type="entry name" value="DUF3823_C"/>
</dbReference>
<reference evidence="4 5" key="1">
    <citation type="submission" date="2023-02" db="EMBL/GenBank/DDBJ databases">
        <title>Genome sequence of Sphingobacterium sp. KACC 22765.</title>
        <authorList>
            <person name="Kim S."/>
            <person name="Heo J."/>
            <person name="Kwon S.-W."/>
        </authorList>
    </citation>
    <scope>NUCLEOTIDE SEQUENCE [LARGE SCALE GENOMIC DNA]</scope>
    <source>
        <strain evidence="4 5">KACC 22765</strain>
    </source>
</reference>
<feature type="domain" description="DUF3823" evidence="2">
    <location>
        <begin position="32"/>
        <end position="119"/>
    </location>
</feature>
<name>A0ABY7WFB4_9SPHI</name>
<accession>A0ABY7WFB4</accession>
<evidence type="ECO:0000313" key="4">
    <source>
        <dbReference type="EMBL" id="WDF68311.1"/>
    </source>
</evidence>
<evidence type="ECO:0000313" key="5">
    <source>
        <dbReference type="Proteomes" id="UP001221558"/>
    </source>
</evidence>
<keyword evidence="1" id="KW-0732">Signal</keyword>
<dbReference type="Gene3D" id="2.60.40.2060">
    <property type="match status" value="1"/>
</dbReference>
<dbReference type="Proteomes" id="UP001221558">
    <property type="component" value="Chromosome"/>
</dbReference>
<keyword evidence="5" id="KW-1185">Reference proteome</keyword>
<dbReference type="Gene3D" id="2.60.40.1120">
    <property type="entry name" value="Carboxypeptidase-like, regulatory domain"/>
    <property type="match status" value="1"/>
</dbReference>
<protein>
    <submittedName>
        <fullName evidence="4">DUF3823 domain-containing protein</fullName>
    </submittedName>
</protein>
<proteinExistence type="predicted"/>
<dbReference type="Pfam" id="PF18003">
    <property type="entry name" value="DUF3823_C"/>
    <property type="match status" value="1"/>
</dbReference>
<sequence length="224" mass="24326">MKRTKIHFVIVSLFCTLIAACGLDNYDAPSVRLTGKVMYNSAPVGVRGSNESVRLQLWQDGFPLRTAIDVFVTQDGSFSSSLFNGKYKLITVSGNGPWAHSSDTVLIDVNGDTYIDFPVKPYYALSDVTYTLEGSVLRATLNISQVDAARNLDDISLLVNDTKFVDLGHFVNRATVSDADDGMVTLSLDVGENLASSTALFARVAAKINGITEAVYDARVEKIK</sequence>
<organism evidence="4 5">
    <name type="scientific">Sphingobacterium oryzagri</name>
    <dbReference type="NCBI Taxonomy" id="3025669"/>
    <lineage>
        <taxon>Bacteria</taxon>
        <taxon>Pseudomonadati</taxon>
        <taxon>Bacteroidota</taxon>
        <taxon>Sphingobacteriia</taxon>
        <taxon>Sphingobacteriales</taxon>
        <taxon>Sphingobacteriaceae</taxon>
        <taxon>Sphingobacterium</taxon>
    </lineage>
</organism>
<dbReference type="EMBL" id="CP117880">
    <property type="protein sequence ID" value="WDF68311.1"/>
    <property type="molecule type" value="Genomic_DNA"/>
</dbReference>
<evidence type="ECO:0000256" key="1">
    <source>
        <dbReference type="SAM" id="SignalP"/>
    </source>
</evidence>
<dbReference type="PROSITE" id="PS51257">
    <property type="entry name" value="PROKAR_LIPOPROTEIN"/>
    <property type="match status" value="1"/>
</dbReference>